<feature type="region of interest" description="Disordered" evidence="2">
    <location>
        <begin position="815"/>
        <end position="838"/>
    </location>
</feature>
<feature type="region of interest" description="Disordered" evidence="2">
    <location>
        <begin position="447"/>
        <end position="469"/>
    </location>
</feature>
<sequence>MSSTSRNNSVNYLMGFSVHQPTIGSPLQFFPAMGSQQLDEMIDAYVPGDATILDKRAAVSMEFFEHTMATNELFKFFMVYPTLGSTNTSPTMDSGYHSGFTTSPVMSEGQWNSYSSQMLSPSSSKNSNPDFSNLPGMKIMTKDGRDVTNSASRGCKTKEQRDHAHLMRIMKACESCKKKKTKCDPSHKRSAASTSSGKITKKASKAPRLAAAPPQIAAKQASTATEFDQILSGSSSSLDSFFTESLNAPSDAFSTEWDQFIQYDEEPTESIPYDYDFFLDPAGFFSPSTTASFPSSSTSPSQLPITPIDRDVNITDDIPEGHDHKPILPYLNPGGVEAGSNYVDFNLYSPQSSFLDEDLELVKEVAASPIQSQRLHRHRRRRTDARQEAANSMPGFEFSNALDDDGTYSYQHNVISDAVGNGLFHDTSNYMHQWSEGTTMVDATSRGGVHDSPHASIVSDSQAESSYSPVNAGPAGLSMVDNVLESVTSEGLYGRETIYRQTPSRPLSDRGSLQSPTVLSTAEYGTERLRGRRVVPQGGWISHSSSVSAITPTESPSSQPYVLRSCGQDDLSSTIPSVKNCASTSTTRSGIIIQATIGNKAMGAIRNITPSTPSLELQVSQHTLPNIRRAATAQTSVWRVPSPQASPSQLPSPVTAASSRNTNSLTSELSSRATSKVKQQMTRALVFVDAQHSVADRGSAGAWNSGGEFQYLTGAGQSFPAMGNQSVFSDTLPMISVIAGLGAFSLIASLSSCHTTIVKGNRLIKGVQSAVSGRVARCITAMLLLSIALCAPSPLISFLSMSALPIVAGCIQPQQHTSSPTASPPSSNAPHSHTLPYTSQPRIDLVDKFEATYTTIVRMVRCDLARKLKFEETLRPRRLLSHQTAHV</sequence>
<feature type="compositionally biased region" description="Polar residues" evidence="2">
    <location>
        <begin position="655"/>
        <end position="675"/>
    </location>
</feature>
<comment type="caution">
    <text evidence="4">The sequence shown here is derived from an EMBL/GenBank/DDBJ whole genome shotgun (WGS) entry which is preliminary data.</text>
</comment>
<keyword evidence="5" id="KW-1185">Reference proteome</keyword>
<dbReference type="EMBL" id="SKBN01000419">
    <property type="protein sequence ID" value="TGJ78278.1"/>
    <property type="molecule type" value="Genomic_DNA"/>
</dbReference>
<protein>
    <submittedName>
        <fullName evidence="4">Uncharacterized protein</fullName>
    </submittedName>
</protein>
<proteinExistence type="predicted"/>
<dbReference type="STRING" id="37992.A0A4Z0YEF5"/>
<feature type="region of interest" description="Disordered" evidence="2">
    <location>
        <begin position="180"/>
        <end position="213"/>
    </location>
</feature>
<feature type="region of interest" description="Disordered" evidence="2">
    <location>
        <begin position="139"/>
        <end position="160"/>
    </location>
</feature>
<evidence type="ECO:0000256" key="1">
    <source>
        <dbReference type="ARBA" id="ARBA00023242"/>
    </source>
</evidence>
<feature type="region of interest" description="Disordered" evidence="2">
    <location>
        <begin position="635"/>
        <end position="675"/>
    </location>
</feature>
<dbReference type="AlphaFoldDB" id="A0A4Z0YEF5"/>
<dbReference type="InterPro" id="IPR001138">
    <property type="entry name" value="Zn2Cys6_DnaBD"/>
</dbReference>
<feature type="compositionally biased region" description="Low complexity" evidence="2">
    <location>
        <begin position="815"/>
        <end position="834"/>
    </location>
</feature>
<evidence type="ECO:0000256" key="3">
    <source>
        <dbReference type="SAM" id="Phobius"/>
    </source>
</evidence>
<organism evidence="4 5">
    <name type="scientific">Xylaria hypoxylon</name>
    <dbReference type="NCBI Taxonomy" id="37992"/>
    <lineage>
        <taxon>Eukaryota</taxon>
        <taxon>Fungi</taxon>
        <taxon>Dikarya</taxon>
        <taxon>Ascomycota</taxon>
        <taxon>Pezizomycotina</taxon>
        <taxon>Sordariomycetes</taxon>
        <taxon>Xylariomycetidae</taxon>
        <taxon>Xylariales</taxon>
        <taxon>Xylariaceae</taxon>
        <taxon>Xylaria</taxon>
    </lineage>
</organism>
<feature type="transmembrane region" description="Helical" evidence="3">
    <location>
        <begin position="734"/>
        <end position="758"/>
    </location>
</feature>
<name>A0A4Z0YEF5_9PEZI</name>
<evidence type="ECO:0000256" key="2">
    <source>
        <dbReference type="SAM" id="MobiDB-lite"/>
    </source>
</evidence>
<evidence type="ECO:0000313" key="4">
    <source>
        <dbReference type="EMBL" id="TGJ78278.1"/>
    </source>
</evidence>
<dbReference type="Proteomes" id="UP000297716">
    <property type="component" value="Unassembled WGS sequence"/>
</dbReference>
<keyword evidence="3" id="KW-0812">Transmembrane</keyword>
<dbReference type="GO" id="GO:0008270">
    <property type="term" value="F:zinc ion binding"/>
    <property type="evidence" value="ECO:0007669"/>
    <property type="project" value="InterPro"/>
</dbReference>
<dbReference type="CDD" id="cd00067">
    <property type="entry name" value="GAL4"/>
    <property type="match status" value="1"/>
</dbReference>
<gene>
    <name evidence="4" type="ORF">E0Z10_g10485</name>
</gene>
<evidence type="ECO:0000313" key="5">
    <source>
        <dbReference type="Proteomes" id="UP000297716"/>
    </source>
</evidence>
<feature type="transmembrane region" description="Helical" evidence="3">
    <location>
        <begin position="779"/>
        <end position="804"/>
    </location>
</feature>
<accession>A0A4Z0YEF5</accession>
<dbReference type="GO" id="GO:0000981">
    <property type="term" value="F:DNA-binding transcription factor activity, RNA polymerase II-specific"/>
    <property type="evidence" value="ECO:0007669"/>
    <property type="project" value="InterPro"/>
</dbReference>
<feature type="compositionally biased region" description="Polar residues" evidence="2">
    <location>
        <begin position="458"/>
        <end position="469"/>
    </location>
</feature>
<keyword evidence="3" id="KW-1133">Transmembrane helix</keyword>
<dbReference type="OrthoDB" id="4850804at2759"/>
<keyword evidence="3" id="KW-0472">Membrane</keyword>
<keyword evidence="1" id="KW-0539">Nucleus</keyword>
<reference evidence="4 5" key="1">
    <citation type="submission" date="2019-03" db="EMBL/GenBank/DDBJ databases">
        <title>Draft genome sequence of Xylaria hypoxylon DSM 108379, a ubiquitous saprotrophic-parasitic fungi on hardwood.</title>
        <authorList>
            <person name="Buettner E."/>
            <person name="Leonhardt S."/>
            <person name="Gebauer A.M."/>
            <person name="Liers C."/>
            <person name="Hofrichter M."/>
            <person name="Kellner H."/>
        </authorList>
    </citation>
    <scope>NUCLEOTIDE SEQUENCE [LARGE SCALE GENOMIC DNA]</scope>
    <source>
        <strain evidence="4 5">DSM 108379</strain>
    </source>
</reference>
<feature type="compositionally biased region" description="Low complexity" evidence="2">
    <location>
        <begin position="641"/>
        <end position="653"/>
    </location>
</feature>